<organism evidence="1 2">
    <name type="scientific">Latilactobacillus curvatus</name>
    <name type="common">Lactobacillus curvatus</name>
    <dbReference type="NCBI Taxonomy" id="28038"/>
    <lineage>
        <taxon>Bacteria</taxon>
        <taxon>Bacillati</taxon>
        <taxon>Bacillota</taxon>
        <taxon>Bacilli</taxon>
        <taxon>Lactobacillales</taxon>
        <taxon>Lactobacillaceae</taxon>
        <taxon>Latilactobacillus</taxon>
    </lineage>
</organism>
<dbReference type="RefSeq" id="WP_035147802.1">
    <property type="nucleotide sequence ID" value="NZ_JAPHNQ010000029.1"/>
</dbReference>
<name>A0ABM7QXK8_LATCU</name>
<keyword evidence="1" id="KW-0614">Plasmid</keyword>
<dbReference type="EMBL" id="AP024686">
    <property type="protein sequence ID" value="BCX31546.1"/>
    <property type="molecule type" value="Genomic_DNA"/>
</dbReference>
<dbReference type="Proteomes" id="UP000825100">
    <property type="component" value="Plasmid WDN19_con2"/>
</dbReference>
<keyword evidence="2" id="KW-1185">Reference proteome</keyword>
<evidence type="ECO:0000313" key="1">
    <source>
        <dbReference type="EMBL" id="BCX31546.1"/>
    </source>
</evidence>
<accession>A0ABM7QXK8</accession>
<sequence length="100" mass="12168">MTHEIYRTVKVFEIYPGWFLKKQDRFELSLEKQNPYISEIDSDGWYFQNNPDSFKEVKMTTNLLDAQNFDDEMKEVEKNLQDIFKNSKFVKIQIQLIYNE</sequence>
<proteinExistence type="predicted"/>
<protein>
    <submittedName>
        <fullName evidence="1">Uncharacterized protein</fullName>
    </submittedName>
</protein>
<gene>
    <name evidence="1" type="ORF">LTWDN19_21130</name>
</gene>
<reference evidence="1 2" key="1">
    <citation type="submission" date="2021-05" db="EMBL/GenBank/DDBJ databases">
        <title>Complete Genome Sequence of Latilactobacillus sp. Strain WDN19, a High D-Aspartate-producing Lactic Acid Bacterium Isolated from a Japanese Pickle.</title>
        <authorList>
            <person name="Kajitani K."/>
            <person name="Takahashi S."/>
        </authorList>
    </citation>
    <scope>NUCLEOTIDE SEQUENCE [LARGE SCALE GENOMIC DNA]</scope>
    <source>
        <strain evidence="1 2">WDN19</strain>
        <plasmid evidence="1 2">WDN19_con2</plasmid>
    </source>
</reference>
<geneLocation type="plasmid" evidence="1 2">
    <name>WDN19_con2</name>
</geneLocation>
<evidence type="ECO:0000313" key="2">
    <source>
        <dbReference type="Proteomes" id="UP000825100"/>
    </source>
</evidence>